<feature type="signal peptide" evidence="4">
    <location>
        <begin position="1"/>
        <end position="24"/>
    </location>
</feature>
<name>A0A1H4PAH2_9MICC</name>
<dbReference type="GO" id="GO:1901982">
    <property type="term" value="F:maltose binding"/>
    <property type="evidence" value="ECO:0007669"/>
    <property type="project" value="TreeGrafter"/>
</dbReference>
<reference evidence="5 6" key="1">
    <citation type="submission" date="2016-10" db="EMBL/GenBank/DDBJ databases">
        <authorList>
            <person name="de Groot N.N."/>
        </authorList>
    </citation>
    <scope>NUCLEOTIDE SEQUENCE [LARGE SCALE GENOMIC DNA]</scope>
    <source>
        <strain evidence="5 6">DSM 10495</strain>
    </source>
</reference>
<dbReference type="RefSeq" id="WP_066212116.1">
    <property type="nucleotide sequence ID" value="NZ_FNSN01000003.1"/>
</dbReference>
<keyword evidence="2" id="KW-0813">Transport</keyword>
<sequence length="430" mass="45425">MKNQKLRVLTAVVLAGAVATGASACGQKNSASAAAERTLSYRSIWSADEPQAKILKSALDDFAQQEGVKVDVKFVGRTGGDALTTEMAAGKGPDLFDAGSDNLPAWRAQNLAAPVDDVLKMPVPGENGKTVGDLVPAALQKAASDDKGLGFLPHTAISTAVWFDAAKHPELASAPPKTWDEFVAYLNKAKAAGRTPICQDGTVPFYNVYWLYSALVNAGGSGSLLGLQKTSDAWDKPEVLAAAGKVEQLAKGGYFQPNFIATKYPAAQNDWVQGKCDLNINGTWLASEVASATPSGAQIRSFQLPVGGKDSVEAGALGLGVNAKGKNAEDAKKFLAFFEQSKYQKRIADEAKNIPARSDVPAPKALSDAQKALADAKDVHLTYDTAAGNKAWWNDMFLPLDDQLLQGKISAAQFVQQGKQKSAQIMAGQK</sequence>
<dbReference type="AlphaFoldDB" id="A0A1H4PAH2"/>
<dbReference type="SUPFAM" id="SSF53850">
    <property type="entry name" value="Periplasmic binding protein-like II"/>
    <property type="match status" value="1"/>
</dbReference>
<protein>
    <submittedName>
        <fullName evidence="5">Carbohydrate ABC transporter substrate-binding protein, CUT1 family</fullName>
    </submittedName>
</protein>
<gene>
    <name evidence="5" type="ORF">SAMN04489745_1922</name>
</gene>
<dbReference type="GO" id="GO:0055052">
    <property type="term" value="C:ATP-binding cassette (ABC) transporter complex, substrate-binding subunit-containing"/>
    <property type="evidence" value="ECO:0007669"/>
    <property type="project" value="TreeGrafter"/>
</dbReference>
<feature type="chain" id="PRO_5043145291" evidence="4">
    <location>
        <begin position="25"/>
        <end position="430"/>
    </location>
</feature>
<dbReference type="GO" id="GO:0015768">
    <property type="term" value="P:maltose transport"/>
    <property type="evidence" value="ECO:0007669"/>
    <property type="project" value="TreeGrafter"/>
</dbReference>
<dbReference type="EMBL" id="FNSN01000003">
    <property type="protein sequence ID" value="SEC04421.1"/>
    <property type="molecule type" value="Genomic_DNA"/>
</dbReference>
<dbReference type="GO" id="GO:0042956">
    <property type="term" value="P:maltodextrin transmembrane transport"/>
    <property type="evidence" value="ECO:0007669"/>
    <property type="project" value="TreeGrafter"/>
</dbReference>
<keyword evidence="6" id="KW-1185">Reference proteome</keyword>
<evidence type="ECO:0000313" key="5">
    <source>
        <dbReference type="EMBL" id="SEC04421.1"/>
    </source>
</evidence>
<comment type="similarity">
    <text evidence="1">Belongs to the bacterial solute-binding protein 1 family.</text>
</comment>
<dbReference type="OrthoDB" id="8663148at2"/>
<dbReference type="Pfam" id="PF01547">
    <property type="entry name" value="SBP_bac_1"/>
    <property type="match status" value="1"/>
</dbReference>
<dbReference type="InterPro" id="IPR006059">
    <property type="entry name" value="SBP"/>
</dbReference>
<evidence type="ECO:0000256" key="1">
    <source>
        <dbReference type="ARBA" id="ARBA00008520"/>
    </source>
</evidence>
<dbReference type="Proteomes" id="UP000182652">
    <property type="component" value="Unassembled WGS sequence"/>
</dbReference>
<dbReference type="Gene3D" id="3.40.190.10">
    <property type="entry name" value="Periplasmic binding protein-like II"/>
    <property type="match status" value="1"/>
</dbReference>
<dbReference type="STRING" id="156980.SAMN04489745_1922"/>
<accession>A0A1H4PAH2</accession>
<evidence type="ECO:0000256" key="4">
    <source>
        <dbReference type="SAM" id="SignalP"/>
    </source>
</evidence>
<evidence type="ECO:0000313" key="6">
    <source>
        <dbReference type="Proteomes" id="UP000182652"/>
    </source>
</evidence>
<keyword evidence="3 4" id="KW-0732">Signal</keyword>
<dbReference type="PANTHER" id="PTHR30061">
    <property type="entry name" value="MALTOSE-BINDING PERIPLASMIC PROTEIN"/>
    <property type="match status" value="1"/>
</dbReference>
<evidence type="ECO:0000256" key="2">
    <source>
        <dbReference type="ARBA" id="ARBA00022448"/>
    </source>
</evidence>
<organism evidence="5 6">
    <name type="scientific">Arthrobacter woluwensis</name>
    <dbReference type="NCBI Taxonomy" id="156980"/>
    <lineage>
        <taxon>Bacteria</taxon>
        <taxon>Bacillati</taxon>
        <taxon>Actinomycetota</taxon>
        <taxon>Actinomycetes</taxon>
        <taxon>Micrococcales</taxon>
        <taxon>Micrococcaceae</taxon>
        <taxon>Arthrobacter</taxon>
    </lineage>
</organism>
<dbReference type="PANTHER" id="PTHR30061:SF50">
    <property type="entry name" value="MALTOSE_MALTODEXTRIN-BINDING PERIPLASMIC PROTEIN"/>
    <property type="match status" value="1"/>
</dbReference>
<dbReference type="PROSITE" id="PS51257">
    <property type="entry name" value="PROKAR_LIPOPROTEIN"/>
    <property type="match status" value="1"/>
</dbReference>
<evidence type="ECO:0000256" key="3">
    <source>
        <dbReference type="ARBA" id="ARBA00022729"/>
    </source>
</evidence>
<proteinExistence type="inferred from homology"/>